<organism evidence="1 2">
    <name type="scientific">Marinomonas sargassi</name>
    <dbReference type="NCBI Taxonomy" id="2984494"/>
    <lineage>
        <taxon>Bacteria</taxon>
        <taxon>Pseudomonadati</taxon>
        <taxon>Pseudomonadota</taxon>
        <taxon>Gammaproteobacteria</taxon>
        <taxon>Oceanospirillales</taxon>
        <taxon>Oceanospirillaceae</taxon>
        <taxon>Marinomonas</taxon>
    </lineage>
</organism>
<dbReference type="Pfam" id="PF00106">
    <property type="entry name" value="adh_short"/>
    <property type="match status" value="1"/>
</dbReference>
<keyword evidence="2" id="KW-1185">Reference proteome</keyword>
<proteinExistence type="predicted"/>
<dbReference type="EMBL" id="JAOVZB010000001">
    <property type="protein sequence ID" value="MCV2401604.1"/>
    <property type="molecule type" value="Genomic_DNA"/>
</dbReference>
<sequence>MSFHALVIGANSTIAKAAIQQLENDPLCQGVFSVSRTVSNSEESLTRKTVWIACDYSASSIEEACKLISSKSVLITKVLICNGVLHNDTMMPEKKLEDINQQQLEHTLYANTITPMLWLSQLMPILRGKEPTQVAIFSARVGSISDNNMGGWYSYRASKAALNMLIKTSAIEYARRAKNVKLMAFHPGTTDTPLSKPFQSSVPKGKLFTAEFVAKQLLDIMNTVPMDNEASFLDWNNKSIDW</sequence>
<evidence type="ECO:0000313" key="1">
    <source>
        <dbReference type="EMBL" id="MCV2401604.1"/>
    </source>
</evidence>
<dbReference type="SUPFAM" id="SSF51735">
    <property type="entry name" value="NAD(P)-binding Rossmann-fold domains"/>
    <property type="match status" value="1"/>
</dbReference>
<dbReference type="InterPro" id="IPR051468">
    <property type="entry name" value="Fungal_SecMetab_SDRs"/>
</dbReference>
<dbReference type="RefSeq" id="WP_263528978.1">
    <property type="nucleotide sequence ID" value="NZ_JAOVZB010000001.1"/>
</dbReference>
<dbReference type="InterPro" id="IPR036291">
    <property type="entry name" value="NAD(P)-bd_dom_sf"/>
</dbReference>
<dbReference type="InterPro" id="IPR002347">
    <property type="entry name" value="SDR_fam"/>
</dbReference>
<gene>
    <name evidence="1" type="ORF">OFY17_01790</name>
</gene>
<dbReference type="Proteomes" id="UP001209713">
    <property type="component" value="Unassembled WGS sequence"/>
</dbReference>
<dbReference type="PRINTS" id="PR00081">
    <property type="entry name" value="GDHRDH"/>
</dbReference>
<evidence type="ECO:0000313" key="2">
    <source>
        <dbReference type="Proteomes" id="UP001209713"/>
    </source>
</evidence>
<dbReference type="PANTHER" id="PTHR43544">
    <property type="entry name" value="SHORT-CHAIN DEHYDROGENASE/REDUCTASE"/>
    <property type="match status" value="1"/>
</dbReference>
<dbReference type="Gene3D" id="3.40.50.720">
    <property type="entry name" value="NAD(P)-binding Rossmann-like Domain"/>
    <property type="match status" value="1"/>
</dbReference>
<protein>
    <submittedName>
        <fullName evidence="1">SDR family NAD(P)-dependent oxidoreductase</fullName>
    </submittedName>
</protein>
<dbReference type="PANTHER" id="PTHR43544:SF12">
    <property type="entry name" value="NAD(P)-BINDING ROSSMANN-FOLD SUPERFAMILY PROTEIN"/>
    <property type="match status" value="1"/>
</dbReference>
<reference evidence="1 2" key="1">
    <citation type="submission" date="2022-10" db="EMBL/GenBank/DDBJ databases">
        <title>Marinomonas transparenta sp. nov. and Marinomonas sargassi sp. nov., isolated from marine alga (Sargassum natans (L.) Gaillon).</title>
        <authorList>
            <person name="Wang Y."/>
        </authorList>
    </citation>
    <scope>NUCLEOTIDE SEQUENCE [LARGE SCALE GENOMIC DNA]</scope>
    <source>
        <strain evidence="1 2">C2222</strain>
    </source>
</reference>
<name>A0ABT2YNY9_9GAMM</name>
<comment type="caution">
    <text evidence="1">The sequence shown here is derived from an EMBL/GenBank/DDBJ whole genome shotgun (WGS) entry which is preliminary data.</text>
</comment>
<accession>A0ABT2YNY9</accession>